<keyword evidence="4" id="KW-1185">Reference proteome</keyword>
<keyword evidence="2" id="KW-0812">Transmembrane</keyword>
<sequence>LRLLPLFHPSRTLEVSDACTFVFFSIGSTIAVPLSWSKMRRRKRPVVDAPSGSGRHHSARQQNRAVEEAPLGGSSAVKKSSVPNSLSRGSDGSSGSRMGAEEQVMSEHASNGDAGSSSKKRRKRMDARSYIKKFKTGIRPGASAAVVASPDRMGKENTSSGHVADNNNNAAILCEGSRLIEKSKGHSSHAAFKVSKSPISGLHETSDTRVDQCSTPLLEVQPHKPTDVQNIAAESSLPAKDRDRHTGPARQNIVPSLQSVPISS</sequence>
<protein>
    <submittedName>
        <fullName evidence="3">Uncharacterized protein</fullName>
    </submittedName>
</protein>
<keyword evidence="2" id="KW-1133">Transmembrane helix</keyword>
<dbReference type="Gramene" id="AET6Gv20065600.32">
    <property type="protein sequence ID" value="AET6Gv20065600.32"/>
    <property type="gene ID" value="AET6Gv20065600"/>
</dbReference>
<evidence type="ECO:0000313" key="4">
    <source>
        <dbReference type="Proteomes" id="UP000015105"/>
    </source>
</evidence>
<reference evidence="4" key="2">
    <citation type="journal article" date="2017" name="Nat. Plants">
        <title>The Aegilops tauschii genome reveals multiple impacts of transposons.</title>
        <authorList>
            <person name="Zhao G."/>
            <person name="Zou C."/>
            <person name="Li K."/>
            <person name="Wang K."/>
            <person name="Li T."/>
            <person name="Gao L."/>
            <person name="Zhang X."/>
            <person name="Wang H."/>
            <person name="Yang Z."/>
            <person name="Liu X."/>
            <person name="Jiang W."/>
            <person name="Mao L."/>
            <person name="Kong X."/>
            <person name="Jiao Y."/>
            <person name="Jia J."/>
        </authorList>
    </citation>
    <scope>NUCLEOTIDE SEQUENCE [LARGE SCALE GENOMIC DNA]</scope>
    <source>
        <strain evidence="4">cv. AL8/78</strain>
    </source>
</reference>
<evidence type="ECO:0000256" key="2">
    <source>
        <dbReference type="SAM" id="Phobius"/>
    </source>
</evidence>
<evidence type="ECO:0000256" key="1">
    <source>
        <dbReference type="SAM" id="MobiDB-lite"/>
    </source>
</evidence>
<feature type="transmembrane region" description="Helical" evidence="2">
    <location>
        <begin position="15"/>
        <end position="36"/>
    </location>
</feature>
<accession>A0A453MT46</accession>
<feature type="region of interest" description="Disordered" evidence="1">
    <location>
        <begin position="142"/>
        <end position="164"/>
    </location>
</feature>
<dbReference type="Proteomes" id="UP000015105">
    <property type="component" value="Chromosome 6D"/>
</dbReference>
<feature type="region of interest" description="Disordered" evidence="1">
    <location>
        <begin position="42"/>
        <end position="126"/>
    </location>
</feature>
<reference evidence="3" key="5">
    <citation type="journal article" date="2021" name="G3 (Bethesda)">
        <title>Aegilops tauschii genome assembly Aet v5.0 features greater sequence contiguity and improved annotation.</title>
        <authorList>
            <person name="Wang L."/>
            <person name="Zhu T."/>
            <person name="Rodriguez J.C."/>
            <person name="Deal K.R."/>
            <person name="Dubcovsky J."/>
            <person name="McGuire P.E."/>
            <person name="Lux T."/>
            <person name="Spannagl M."/>
            <person name="Mayer K.F.X."/>
            <person name="Baldrich P."/>
            <person name="Meyers B.C."/>
            <person name="Huo N."/>
            <person name="Gu Y.Q."/>
            <person name="Zhou H."/>
            <person name="Devos K.M."/>
            <person name="Bennetzen J.L."/>
            <person name="Unver T."/>
            <person name="Budak H."/>
            <person name="Gulick P.J."/>
            <person name="Galiba G."/>
            <person name="Kalapos B."/>
            <person name="Nelson D.R."/>
            <person name="Li P."/>
            <person name="You F.M."/>
            <person name="Luo M.C."/>
            <person name="Dvorak J."/>
        </authorList>
    </citation>
    <scope>NUCLEOTIDE SEQUENCE [LARGE SCALE GENOMIC DNA]</scope>
    <source>
        <strain evidence="3">cv. AL8/78</strain>
    </source>
</reference>
<reference evidence="3" key="4">
    <citation type="submission" date="2019-03" db="UniProtKB">
        <authorList>
            <consortium name="EnsemblPlants"/>
        </authorList>
    </citation>
    <scope>IDENTIFICATION</scope>
</reference>
<keyword evidence="2" id="KW-0472">Membrane</keyword>
<reference evidence="4" key="1">
    <citation type="journal article" date="2014" name="Science">
        <title>Ancient hybridizations among the ancestral genomes of bread wheat.</title>
        <authorList>
            <consortium name="International Wheat Genome Sequencing Consortium,"/>
            <person name="Marcussen T."/>
            <person name="Sandve S.R."/>
            <person name="Heier L."/>
            <person name="Spannagl M."/>
            <person name="Pfeifer M."/>
            <person name="Jakobsen K.S."/>
            <person name="Wulff B.B."/>
            <person name="Steuernagel B."/>
            <person name="Mayer K.F."/>
            <person name="Olsen O.A."/>
        </authorList>
    </citation>
    <scope>NUCLEOTIDE SEQUENCE [LARGE SCALE GENOMIC DNA]</scope>
    <source>
        <strain evidence="4">cv. AL8/78</strain>
    </source>
</reference>
<reference evidence="3" key="3">
    <citation type="journal article" date="2017" name="Nature">
        <title>Genome sequence of the progenitor of the wheat D genome Aegilops tauschii.</title>
        <authorList>
            <person name="Luo M.C."/>
            <person name="Gu Y.Q."/>
            <person name="Puiu D."/>
            <person name="Wang H."/>
            <person name="Twardziok S.O."/>
            <person name="Deal K.R."/>
            <person name="Huo N."/>
            <person name="Zhu T."/>
            <person name="Wang L."/>
            <person name="Wang Y."/>
            <person name="McGuire P.E."/>
            <person name="Liu S."/>
            <person name="Long H."/>
            <person name="Ramasamy R.K."/>
            <person name="Rodriguez J.C."/>
            <person name="Van S.L."/>
            <person name="Yuan L."/>
            <person name="Wang Z."/>
            <person name="Xia Z."/>
            <person name="Xiao L."/>
            <person name="Anderson O.D."/>
            <person name="Ouyang S."/>
            <person name="Liang Y."/>
            <person name="Zimin A.V."/>
            <person name="Pertea G."/>
            <person name="Qi P."/>
            <person name="Bennetzen J.L."/>
            <person name="Dai X."/>
            <person name="Dawson M.W."/>
            <person name="Muller H.G."/>
            <person name="Kugler K."/>
            <person name="Rivarola-Duarte L."/>
            <person name="Spannagl M."/>
            <person name="Mayer K.F.X."/>
            <person name="Lu F.H."/>
            <person name="Bevan M.W."/>
            <person name="Leroy P."/>
            <person name="Li P."/>
            <person name="You F.M."/>
            <person name="Sun Q."/>
            <person name="Liu Z."/>
            <person name="Lyons E."/>
            <person name="Wicker T."/>
            <person name="Salzberg S.L."/>
            <person name="Devos K.M."/>
            <person name="Dvorak J."/>
        </authorList>
    </citation>
    <scope>NUCLEOTIDE SEQUENCE [LARGE SCALE GENOMIC DNA]</scope>
    <source>
        <strain evidence="3">cv. AL8/78</strain>
    </source>
</reference>
<dbReference type="EnsemblPlants" id="AET6Gv20065600.32">
    <property type="protein sequence ID" value="AET6Gv20065600.32"/>
    <property type="gene ID" value="AET6Gv20065600"/>
</dbReference>
<feature type="compositionally biased region" description="Polar residues" evidence="1">
    <location>
        <begin position="253"/>
        <end position="264"/>
    </location>
</feature>
<organism evidence="3 4">
    <name type="scientific">Aegilops tauschii subsp. strangulata</name>
    <name type="common">Goatgrass</name>
    <dbReference type="NCBI Taxonomy" id="200361"/>
    <lineage>
        <taxon>Eukaryota</taxon>
        <taxon>Viridiplantae</taxon>
        <taxon>Streptophyta</taxon>
        <taxon>Embryophyta</taxon>
        <taxon>Tracheophyta</taxon>
        <taxon>Spermatophyta</taxon>
        <taxon>Magnoliopsida</taxon>
        <taxon>Liliopsida</taxon>
        <taxon>Poales</taxon>
        <taxon>Poaceae</taxon>
        <taxon>BOP clade</taxon>
        <taxon>Pooideae</taxon>
        <taxon>Triticodae</taxon>
        <taxon>Triticeae</taxon>
        <taxon>Triticinae</taxon>
        <taxon>Aegilops</taxon>
    </lineage>
</organism>
<feature type="region of interest" description="Disordered" evidence="1">
    <location>
        <begin position="188"/>
        <end position="264"/>
    </location>
</feature>
<feature type="compositionally biased region" description="Low complexity" evidence="1">
    <location>
        <begin position="85"/>
        <end position="98"/>
    </location>
</feature>
<evidence type="ECO:0000313" key="3">
    <source>
        <dbReference type="EnsemblPlants" id="AET6Gv20065600.32"/>
    </source>
</evidence>
<proteinExistence type="predicted"/>
<dbReference type="AlphaFoldDB" id="A0A453MT46"/>
<name>A0A453MT46_AEGTS</name>